<proteinExistence type="predicted"/>
<evidence type="ECO:0000313" key="1">
    <source>
        <dbReference type="EMBL" id="VFB00620.1"/>
    </source>
</evidence>
<sequence length="135" mass="13753">MSSEPVLVALTAPARRHLADGLVVAPAAAPPGRIIAADLEIAEIADILAEAAHSDTGLVARTDDPRRALALVAGTAAALCGEDIRTALTGPDVGFLTGLKPQAVEAVRGVLLAIETQRPRELAQELTGLLAPVAD</sequence>
<gene>
    <name evidence="1" type="ORF">NCTC10797_04420</name>
</gene>
<reference evidence="1 2" key="1">
    <citation type="submission" date="2019-02" db="EMBL/GenBank/DDBJ databases">
        <authorList>
            <consortium name="Pathogen Informatics"/>
        </authorList>
    </citation>
    <scope>NUCLEOTIDE SEQUENCE [LARGE SCALE GENOMIC DNA]</scope>
    <source>
        <strain evidence="1 2">3012STDY6756504</strain>
    </source>
</reference>
<dbReference type="AlphaFoldDB" id="A0A4U8W6E6"/>
<dbReference type="EMBL" id="LR215973">
    <property type="protein sequence ID" value="VFB00620.1"/>
    <property type="molecule type" value="Genomic_DNA"/>
</dbReference>
<evidence type="ECO:0000313" key="2">
    <source>
        <dbReference type="Proteomes" id="UP000290439"/>
    </source>
</evidence>
<protein>
    <submittedName>
        <fullName evidence="1">Uncharacterized protein</fullName>
    </submittedName>
</protein>
<name>A0A4U8W6E6_9NOCA</name>
<organism evidence="1 2">
    <name type="scientific">Nocardia cyriacigeorgica</name>
    <dbReference type="NCBI Taxonomy" id="135487"/>
    <lineage>
        <taxon>Bacteria</taxon>
        <taxon>Bacillati</taxon>
        <taxon>Actinomycetota</taxon>
        <taxon>Actinomycetes</taxon>
        <taxon>Mycobacteriales</taxon>
        <taxon>Nocardiaceae</taxon>
        <taxon>Nocardia</taxon>
    </lineage>
</organism>
<accession>A0A4U8W6E6</accession>
<dbReference type="RefSeq" id="WP_130918424.1">
    <property type="nucleotide sequence ID" value="NZ_LR215973.1"/>
</dbReference>
<dbReference type="Proteomes" id="UP000290439">
    <property type="component" value="Chromosome"/>
</dbReference>